<dbReference type="Pfam" id="PF11842">
    <property type="entry name" value="DUF3362"/>
    <property type="match status" value="1"/>
</dbReference>
<dbReference type="InterPro" id="IPR024560">
    <property type="entry name" value="UPF0313_C"/>
</dbReference>
<dbReference type="GO" id="GO:0003824">
    <property type="term" value="F:catalytic activity"/>
    <property type="evidence" value="ECO:0007669"/>
    <property type="project" value="InterPro"/>
</dbReference>
<evidence type="ECO:0000256" key="2">
    <source>
        <dbReference type="ARBA" id="ARBA00022485"/>
    </source>
</evidence>
<keyword evidence="3" id="KW-0949">S-adenosyl-L-methionine</keyword>
<dbReference type="HAMAP" id="MF_01251">
    <property type="entry name" value="UPF0313"/>
    <property type="match status" value="1"/>
</dbReference>
<evidence type="ECO:0000256" key="3">
    <source>
        <dbReference type="ARBA" id="ARBA00022691"/>
    </source>
</evidence>
<dbReference type="GO" id="GO:0046872">
    <property type="term" value="F:metal ion binding"/>
    <property type="evidence" value="ECO:0007669"/>
    <property type="project" value="UniProtKB-KW"/>
</dbReference>
<dbReference type="InterPro" id="IPR023404">
    <property type="entry name" value="rSAM_horseshoe"/>
</dbReference>
<feature type="domain" description="Radical SAM core" evidence="8">
    <location>
        <begin position="365"/>
        <end position="632"/>
    </location>
</feature>
<keyword evidence="4" id="KW-0479">Metal-binding</keyword>
<dbReference type="InterPro" id="IPR013704">
    <property type="entry name" value="UPF0313_N"/>
</dbReference>
<organism evidence="9">
    <name type="scientific">hydrothermal vent metagenome</name>
    <dbReference type="NCBI Taxonomy" id="652676"/>
    <lineage>
        <taxon>unclassified sequences</taxon>
        <taxon>metagenomes</taxon>
        <taxon>ecological metagenomes</taxon>
    </lineage>
</organism>
<dbReference type="GO" id="GO:0051539">
    <property type="term" value="F:4 iron, 4 sulfur cluster binding"/>
    <property type="evidence" value="ECO:0007669"/>
    <property type="project" value="UniProtKB-KW"/>
</dbReference>
<dbReference type="SUPFAM" id="SSF102114">
    <property type="entry name" value="Radical SAM enzymes"/>
    <property type="match status" value="1"/>
</dbReference>
<reference evidence="9" key="1">
    <citation type="submission" date="2018-06" db="EMBL/GenBank/DDBJ databases">
        <authorList>
            <person name="Zhirakovskaya E."/>
        </authorList>
    </citation>
    <scope>NUCLEOTIDE SEQUENCE</scope>
</reference>
<keyword evidence="6" id="KW-0411">Iron-sulfur</keyword>
<dbReference type="InterPro" id="IPR058240">
    <property type="entry name" value="rSAM_sf"/>
</dbReference>
<evidence type="ECO:0000256" key="7">
    <source>
        <dbReference type="SAM" id="MobiDB-lite"/>
    </source>
</evidence>
<evidence type="ECO:0000256" key="5">
    <source>
        <dbReference type="ARBA" id="ARBA00023004"/>
    </source>
</evidence>
<protein>
    <submittedName>
        <fullName evidence="9">UPF0313 [4Fe-4S] protein YgiQ</fullName>
    </submittedName>
</protein>
<dbReference type="Pfam" id="PF08497">
    <property type="entry name" value="Radical_SAM_N"/>
    <property type="match status" value="1"/>
</dbReference>
<name>A0A3B0YMU5_9ZZZZ</name>
<dbReference type="SFLD" id="SFLDS00029">
    <property type="entry name" value="Radical_SAM"/>
    <property type="match status" value="1"/>
</dbReference>
<dbReference type="PROSITE" id="PS51918">
    <property type="entry name" value="RADICAL_SAM"/>
    <property type="match status" value="1"/>
</dbReference>
<dbReference type="EMBL" id="UOFK01000230">
    <property type="protein sequence ID" value="VAW80661.1"/>
    <property type="molecule type" value="Genomic_DNA"/>
</dbReference>
<dbReference type="PANTHER" id="PTHR32331:SF0">
    <property type="entry name" value="UPF0313 PROTEIN YGIQ"/>
    <property type="match status" value="1"/>
</dbReference>
<feature type="compositionally biased region" description="Basic residues" evidence="7">
    <location>
        <begin position="686"/>
        <end position="695"/>
    </location>
</feature>
<dbReference type="SMART" id="SM00729">
    <property type="entry name" value="Elp3"/>
    <property type="match status" value="1"/>
</dbReference>
<evidence type="ECO:0000259" key="8">
    <source>
        <dbReference type="PROSITE" id="PS51918"/>
    </source>
</evidence>
<accession>A0A3B0YMU5</accession>
<dbReference type="Pfam" id="PF04055">
    <property type="entry name" value="Radical_SAM"/>
    <property type="match status" value="1"/>
</dbReference>
<dbReference type="InterPro" id="IPR007197">
    <property type="entry name" value="rSAM"/>
</dbReference>
<keyword evidence="5" id="KW-0408">Iron</keyword>
<evidence type="ECO:0000256" key="1">
    <source>
        <dbReference type="ARBA" id="ARBA00001966"/>
    </source>
</evidence>
<evidence type="ECO:0000313" key="9">
    <source>
        <dbReference type="EMBL" id="VAW80661.1"/>
    </source>
</evidence>
<evidence type="ECO:0000256" key="6">
    <source>
        <dbReference type="ARBA" id="ARBA00023014"/>
    </source>
</evidence>
<proteinExistence type="inferred from homology"/>
<dbReference type="InterPro" id="IPR006638">
    <property type="entry name" value="Elp3/MiaA/NifB-like_rSAM"/>
</dbReference>
<feature type="region of interest" description="Disordered" evidence="7">
    <location>
        <begin position="667"/>
        <end position="718"/>
    </location>
</feature>
<sequence>MPAAKPLFSYRLYWAHRFGTAPLLPMSRTEMDDLGWDACDIILVTGDAYVDHPSFGMAVIGRVLEAQGFRVGIIAQPDWSSAEEFRSLGKPNLFFGVTAGNMDSMVNRYTADRKVRSDDAYTPGGHGGSRPDRSVLVYSQRCREAFPDAALIIGGIEASLRRIAHYDYWSDKVRRSVLLDAKADLLVYGNGERQVVEIAHRLASGEAIKDIHDIRGTAFMRKHCPEGWTEINSQDIDQPGKIDQHIDPYAVQPGTQASDQPQAAADGVSVQFQRRPKIDRATSFIRMPSFEAVKKDPVLYAHASRVLHLETNPGNARALVQRHGDRDVWLNPPPLPLTTKELDRVFELPYTRQPHKDYGSERLPAYEMIRFSVNIMRGCFGGCTFCSITEHEGRIIQNRSEDSIVKEIETIRDTVPGFTGIISDVGGPTANMYRLACKSLKIEAACRRPSCVYPGICSNLNTSHDPLIRLYKRVRDLPGIKKVLVASGLRYDLAVESPDYVKELVSHHVGGYLKIAPEHTEDGPLDKMMKPGMGAYYAFKEMFEKYSKEADKEQYLIPYFIAAHPGTTEEDMMNLALWLKRNGFRADQVQTFLPSPMATATAMYHSNHNPLQKIKRNGGQISIPKGLKMRRLHKAFLRYHDADNWPLLREALKRMGRADLIGNGKRHLIPTWQPQGTGGAGEGGRGKAKPFRTRHTGLPSTPPGQRKRKQRRPPSSGR</sequence>
<gene>
    <name evidence="9" type="ORF">MNBD_GAMMA13-340</name>
</gene>
<dbReference type="AlphaFoldDB" id="A0A3B0YMU5"/>
<dbReference type="SFLD" id="SFLDG01069">
    <property type="entry name" value="UPF0313"/>
    <property type="match status" value="1"/>
</dbReference>
<comment type="cofactor">
    <cofactor evidence="1">
        <name>[4Fe-4S] cluster</name>
        <dbReference type="ChEBI" id="CHEBI:49883"/>
    </cofactor>
</comment>
<keyword evidence="2" id="KW-0004">4Fe-4S</keyword>
<dbReference type="PROSITE" id="PS01278">
    <property type="entry name" value="MTTASE_RADICAL"/>
    <property type="match status" value="1"/>
</dbReference>
<dbReference type="Gene3D" id="3.80.30.20">
    <property type="entry name" value="tm_1862 like domain"/>
    <property type="match status" value="1"/>
</dbReference>
<evidence type="ECO:0000256" key="4">
    <source>
        <dbReference type="ARBA" id="ARBA00022723"/>
    </source>
</evidence>
<dbReference type="InterPro" id="IPR022946">
    <property type="entry name" value="UPF0313"/>
</dbReference>
<dbReference type="NCBIfam" id="TIGR03904">
    <property type="entry name" value="SAM_YgiQ"/>
    <property type="match status" value="1"/>
</dbReference>
<dbReference type="InterPro" id="IPR020612">
    <property type="entry name" value="Methylthiotransferase_CS"/>
</dbReference>
<dbReference type="SFLD" id="SFLDG01082">
    <property type="entry name" value="B12-binding_domain_containing"/>
    <property type="match status" value="1"/>
</dbReference>
<dbReference type="PANTHER" id="PTHR32331">
    <property type="entry name" value="UPF0313 PROTEIN YGIQ"/>
    <property type="match status" value="1"/>
</dbReference>